<organism evidence="2">
    <name type="scientific">Trypanosoma brucei</name>
    <dbReference type="NCBI Taxonomy" id="5691"/>
    <lineage>
        <taxon>Eukaryota</taxon>
        <taxon>Discoba</taxon>
        <taxon>Euglenozoa</taxon>
        <taxon>Kinetoplastea</taxon>
        <taxon>Metakinetoplastina</taxon>
        <taxon>Trypanosomatida</taxon>
        <taxon>Trypanosomatidae</taxon>
        <taxon>Trypanosoma</taxon>
    </lineage>
</organism>
<feature type="region of interest" description="Disordered" evidence="1">
    <location>
        <begin position="113"/>
        <end position="132"/>
    </location>
</feature>
<evidence type="ECO:0000313" key="2">
    <source>
        <dbReference type="EMBL" id="ARB51000.1"/>
    </source>
</evidence>
<name>A0A1V0FYS4_9TRYP</name>
<dbReference type="EMBL" id="KY404749">
    <property type="protein sequence ID" value="ARB51000.1"/>
    <property type="molecule type" value="Genomic_DNA"/>
</dbReference>
<dbReference type="AlphaFoldDB" id="A0A1V0FYS4"/>
<protein>
    <submittedName>
        <fullName evidence="2">Variant surface glycoprotein</fullName>
    </submittedName>
</protein>
<evidence type="ECO:0000256" key="1">
    <source>
        <dbReference type="SAM" id="MobiDB-lite"/>
    </source>
</evidence>
<proteinExistence type="predicted"/>
<sequence length="153" mass="16494">MPNSALRFLLVSGKKRIKMRTVLPTFVLVATCLQTVVKLAEMSGAKSSAAVKTPCDEIYFNQALAGKLKGQISLQQLAIANIRTEARQLWLGALAQKKPTEKSSILCLSGSSRARGTKRRGNRYGNGESLRGSYRHFRKAGGTAADVPAATTN</sequence>
<accession>A0A1V0FYS4</accession>
<reference evidence="2" key="1">
    <citation type="submission" date="2016-12" db="EMBL/GenBank/DDBJ databases">
        <title>Extending the VSGnome of Trypanosoma brucei strain TREU927.</title>
        <authorList>
            <person name="Cross G.A."/>
        </authorList>
    </citation>
    <scope>NUCLEOTIDE SEQUENCE</scope>
    <source>
        <strain evidence="2">Tb927.99.2119</strain>
    </source>
</reference>